<evidence type="ECO:0000313" key="3">
    <source>
        <dbReference type="Proteomes" id="UP000001542"/>
    </source>
</evidence>
<keyword evidence="3" id="KW-1185">Reference proteome</keyword>
<accession>A2HMX1</accession>
<dbReference type="EMBL" id="DS145205">
    <property type="protein sequence ID" value="EAX66783.1"/>
    <property type="molecule type" value="Genomic_DNA"/>
</dbReference>
<reference evidence="2" key="1">
    <citation type="submission" date="2006-10" db="EMBL/GenBank/DDBJ databases">
        <authorList>
            <person name="Amadeo P."/>
            <person name="Zhao Q."/>
            <person name="Wortman J."/>
            <person name="Fraser-Liggett C."/>
            <person name="Carlton J."/>
        </authorList>
    </citation>
    <scope>NUCLEOTIDE SEQUENCE</scope>
    <source>
        <strain evidence="2">G3</strain>
    </source>
</reference>
<dbReference type="InterPro" id="IPR016197">
    <property type="entry name" value="Chromo-like_dom_sf"/>
</dbReference>
<dbReference type="VEuPathDB" id="TrichDB:TVAG_307360"/>
<sequence>MRKRKEIEYVVSERIVKQYFVKYKDQHPEKNKWVYQNEIPQEIFEKYLETKKTENIDEMLRCTRIVHVVDQDKKEFYLEF</sequence>
<organism evidence="2 3">
    <name type="scientific">Trichomonas vaginalis (strain ATCC PRA-98 / G3)</name>
    <dbReference type="NCBI Taxonomy" id="412133"/>
    <lineage>
        <taxon>Eukaryota</taxon>
        <taxon>Metamonada</taxon>
        <taxon>Parabasalia</taxon>
        <taxon>Trichomonadida</taxon>
        <taxon>Trichomonadidae</taxon>
        <taxon>Trichomonas</taxon>
    </lineage>
</organism>
<dbReference type="SUPFAM" id="SSF54160">
    <property type="entry name" value="Chromo domain-like"/>
    <property type="match status" value="1"/>
</dbReference>
<proteinExistence type="predicted"/>
<protein>
    <recommendedName>
        <fullName evidence="4">Chromo domain-containing protein</fullName>
    </recommendedName>
</protein>
<dbReference type="VEuPathDB" id="TrichDB:TVAGG3_0898610"/>
<evidence type="ECO:0008006" key="4">
    <source>
        <dbReference type="Google" id="ProtNLM"/>
    </source>
</evidence>
<dbReference type="VEuPathDB" id="TrichDB:TVAGG3_1094880"/>
<dbReference type="EMBL" id="DS138932">
    <property type="protein sequence ID" value="EAX69246.1"/>
    <property type="molecule type" value="Genomic_DNA"/>
</dbReference>
<evidence type="ECO:0000313" key="1">
    <source>
        <dbReference type="EMBL" id="EAX66783.1"/>
    </source>
</evidence>
<dbReference type="SMR" id="A2HMX1"/>
<dbReference type="Proteomes" id="UP000001542">
    <property type="component" value="Unassembled WGS sequence"/>
</dbReference>
<gene>
    <name evidence="2" type="ORF">TVAG_307360</name>
    <name evidence="1" type="ORF">TVAG_588450</name>
</gene>
<dbReference type="AlphaFoldDB" id="A2HMX1"/>
<reference evidence="2" key="2">
    <citation type="journal article" date="2007" name="Science">
        <title>Draft genome sequence of the sexually transmitted pathogen Trichomonas vaginalis.</title>
        <authorList>
            <person name="Carlton J.M."/>
            <person name="Hirt R.P."/>
            <person name="Silva J.C."/>
            <person name="Delcher A.L."/>
            <person name="Schatz M."/>
            <person name="Zhao Q."/>
            <person name="Wortman J.R."/>
            <person name="Bidwell S.L."/>
            <person name="Alsmark U.C.M."/>
            <person name="Besteiro S."/>
            <person name="Sicheritz-Ponten T."/>
            <person name="Noel C.J."/>
            <person name="Dacks J.B."/>
            <person name="Foster P.G."/>
            <person name="Simillion C."/>
            <person name="Van de Peer Y."/>
            <person name="Miranda-Saavedra D."/>
            <person name="Barton G.J."/>
            <person name="Westrop G.D."/>
            <person name="Mueller S."/>
            <person name="Dessi D."/>
            <person name="Fiori P.L."/>
            <person name="Ren Q."/>
            <person name="Paulsen I."/>
            <person name="Zhang H."/>
            <person name="Bastida-Corcuera F.D."/>
            <person name="Simoes-Barbosa A."/>
            <person name="Brown M.T."/>
            <person name="Hayes R.D."/>
            <person name="Mukherjee M."/>
            <person name="Okumura C.Y."/>
            <person name="Schneider R."/>
            <person name="Smith A.J."/>
            <person name="Vanacova S."/>
            <person name="Villalvazo M."/>
            <person name="Haas B.J."/>
            <person name="Pertea M."/>
            <person name="Feldblyum T.V."/>
            <person name="Utterback T.R."/>
            <person name="Shu C.L."/>
            <person name="Osoegawa K."/>
            <person name="de Jong P.J."/>
            <person name="Hrdy I."/>
            <person name="Horvathova L."/>
            <person name="Zubacova Z."/>
            <person name="Dolezal P."/>
            <person name="Malik S.B."/>
            <person name="Logsdon J.M. Jr."/>
            <person name="Henze K."/>
            <person name="Gupta A."/>
            <person name="Wang C.C."/>
            <person name="Dunne R.L."/>
            <person name="Upcroft J.A."/>
            <person name="Upcroft P."/>
            <person name="White O."/>
            <person name="Salzberg S.L."/>
            <person name="Tang P."/>
            <person name="Chiu C.-H."/>
            <person name="Lee Y.-S."/>
            <person name="Embley T.M."/>
            <person name="Coombs G.H."/>
            <person name="Mottram J.C."/>
            <person name="Tachezy J."/>
            <person name="Fraser-Liggett C.M."/>
            <person name="Johnson P.J."/>
        </authorList>
    </citation>
    <scope>NUCLEOTIDE SEQUENCE [LARGE SCALE GENOMIC DNA]</scope>
    <source>
        <strain evidence="2">G3</strain>
    </source>
</reference>
<evidence type="ECO:0000313" key="2">
    <source>
        <dbReference type="EMBL" id="EAX69246.1"/>
    </source>
</evidence>
<name>A2HMX1_TRIV3</name>